<dbReference type="PANTHER" id="PTHR22942">
    <property type="entry name" value="RECA/RAD51/RADA DNA STRAND-PAIRING FAMILY MEMBER"/>
    <property type="match status" value="1"/>
</dbReference>
<organism evidence="12 13">
    <name type="scientific">Paralvinella palmiformis</name>
    <dbReference type="NCBI Taxonomy" id="53620"/>
    <lineage>
        <taxon>Eukaryota</taxon>
        <taxon>Metazoa</taxon>
        <taxon>Spiralia</taxon>
        <taxon>Lophotrochozoa</taxon>
        <taxon>Annelida</taxon>
        <taxon>Polychaeta</taxon>
        <taxon>Sedentaria</taxon>
        <taxon>Canalipalpata</taxon>
        <taxon>Terebellida</taxon>
        <taxon>Terebelliformia</taxon>
        <taxon>Alvinellidae</taxon>
        <taxon>Paralvinella</taxon>
    </lineage>
</organism>
<evidence type="ECO:0000256" key="4">
    <source>
        <dbReference type="ARBA" id="ARBA00022840"/>
    </source>
</evidence>
<comment type="similarity">
    <text evidence="2 9">Belongs to the RecA family. RAD51 subfamily.</text>
</comment>
<dbReference type="PIRSF" id="PIRSF005856">
    <property type="entry name" value="Rad51"/>
    <property type="match status" value="1"/>
</dbReference>
<dbReference type="GO" id="GO:0042148">
    <property type="term" value="P:DNA strand invasion"/>
    <property type="evidence" value="ECO:0007669"/>
    <property type="project" value="TreeGrafter"/>
</dbReference>
<sequence length="370" mass="40416">MMPPVSSRWVEDRSRSKSTAADLTFNAIKMAMKVQDQQVEQNGVQEEEENFGPQLIAKLQSCGISATDIKKLEDAGYYTVEAVAFAPKKHLLTVKGISEAKADKLATEAQKLVPMGFTTATEFHLKRSEIIQITTGSKELDKLLQGGIETGSITEIFGEFRTGKTQLCHSMAVTCQLPIDVGGGEGKCLYIDTEGTFRPERLLAVSERYGLSGSNVLDNVAYARAYNSDHQLQLLIQAAAMMVESRYALVIVDSATALYRTDYSGRGELSARQMHLARFLRTLLRLADEFGVAVVITNQVVAQVDGAAMFSADPKKPIGGNIIAHASTTRLYLRKGRGETRICKIYDSPCLPESEAMFAINADGIGDTKD</sequence>
<dbReference type="PROSITE" id="PS50163">
    <property type="entry name" value="RECA_3"/>
    <property type="match status" value="1"/>
</dbReference>
<keyword evidence="5 9" id="KW-0539">Nucleus</keyword>
<dbReference type="SMART" id="SM00382">
    <property type="entry name" value="AAA"/>
    <property type="match status" value="1"/>
</dbReference>
<dbReference type="InterPro" id="IPR016467">
    <property type="entry name" value="DNA_recomb/repair_RecA-like"/>
</dbReference>
<comment type="caution">
    <text evidence="12">The sequence shown here is derived from an EMBL/GenBank/DDBJ whole genome shotgun (WGS) entry which is preliminary data.</text>
</comment>
<comment type="function">
    <text evidence="6">Plays an important role in homologous strand exchange, a key step in DNA repair through homologous recombination (HR). Binds to single-stranded DNA in an ATP-dependent manner to form nucleoprotein filaments which are essential for the homology search and strand exchange. Catalyzes the recognition of homology and strand exchange between homologous DNA partners to form a joint molecule between a processed DNA break and the repair template. Recruited to resolve stalled replication forks during replication stress. Also involved in interstrand cross-link repair.</text>
</comment>
<keyword evidence="4 8" id="KW-0067">ATP-binding</keyword>
<feature type="domain" description="RecA family profile 1" evidence="10">
    <location>
        <begin position="129"/>
        <end position="300"/>
    </location>
</feature>
<comment type="subcellular location">
    <subcellularLocation>
        <location evidence="1 9">Nucleus</location>
    </subcellularLocation>
</comment>
<evidence type="ECO:0000256" key="2">
    <source>
        <dbReference type="ARBA" id="ARBA00007095"/>
    </source>
</evidence>
<dbReference type="GO" id="GO:0003697">
    <property type="term" value="F:single-stranded DNA binding"/>
    <property type="evidence" value="ECO:0007669"/>
    <property type="project" value="InterPro"/>
</dbReference>
<feature type="domain" description="RecA family profile 2" evidence="11">
    <location>
        <begin position="307"/>
        <end position="370"/>
    </location>
</feature>
<keyword evidence="9" id="KW-0234">DNA repair</keyword>
<evidence type="ECO:0000313" key="13">
    <source>
        <dbReference type="Proteomes" id="UP001208570"/>
    </source>
</evidence>
<dbReference type="GO" id="GO:0140664">
    <property type="term" value="F:ATP-dependent DNA damage sensor activity"/>
    <property type="evidence" value="ECO:0007669"/>
    <property type="project" value="InterPro"/>
</dbReference>
<evidence type="ECO:0000313" key="12">
    <source>
        <dbReference type="EMBL" id="KAK2159365.1"/>
    </source>
</evidence>
<evidence type="ECO:0000256" key="9">
    <source>
        <dbReference type="RuleBase" id="RU364139"/>
    </source>
</evidence>
<dbReference type="GO" id="GO:0005524">
    <property type="term" value="F:ATP binding"/>
    <property type="evidence" value="ECO:0007669"/>
    <property type="project" value="UniProtKB-KW"/>
</dbReference>
<dbReference type="InterPro" id="IPR013632">
    <property type="entry name" value="Rad51_C"/>
</dbReference>
<dbReference type="CDD" id="cd19513">
    <property type="entry name" value="Rad51"/>
    <property type="match status" value="1"/>
</dbReference>
<dbReference type="Pfam" id="PF08423">
    <property type="entry name" value="Rad51"/>
    <property type="match status" value="1"/>
</dbReference>
<comment type="function">
    <text evidence="9">Binds to single and double-stranded DNA and exhibits DNA-dependent ATPase activity. Underwinds duplex DNA.</text>
</comment>
<evidence type="ECO:0000259" key="11">
    <source>
        <dbReference type="PROSITE" id="PS50163"/>
    </source>
</evidence>
<dbReference type="GO" id="GO:0006312">
    <property type="term" value="P:mitotic recombination"/>
    <property type="evidence" value="ECO:0007669"/>
    <property type="project" value="TreeGrafter"/>
</dbReference>
<dbReference type="GO" id="GO:1990426">
    <property type="term" value="P:mitotic recombination-dependent replication fork processing"/>
    <property type="evidence" value="ECO:0007669"/>
    <property type="project" value="InterPro"/>
</dbReference>
<evidence type="ECO:0000256" key="7">
    <source>
        <dbReference type="ARBA" id="ARBA00062901"/>
    </source>
</evidence>
<protein>
    <recommendedName>
        <fullName evidence="9">DNA repair protein RAD51 homolog</fullName>
    </recommendedName>
</protein>
<dbReference type="AlphaFoldDB" id="A0AAD9JVB2"/>
<dbReference type="InterPro" id="IPR003593">
    <property type="entry name" value="AAA+_ATPase"/>
</dbReference>
<proteinExistence type="inferred from homology"/>
<dbReference type="InterPro" id="IPR010995">
    <property type="entry name" value="DNA_repair_Rad51/TF_NusA_a-hlx"/>
</dbReference>
<keyword evidence="13" id="KW-1185">Reference proteome</keyword>
<dbReference type="GO" id="GO:0000150">
    <property type="term" value="F:DNA strand exchange activity"/>
    <property type="evidence" value="ECO:0007669"/>
    <property type="project" value="InterPro"/>
</dbReference>
<dbReference type="PROSITE" id="PS50162">
    <property type="entry name" value="RECA_2"/>
    <property type="match status" value="1"/>
</dbReference>
<dbReference type="GO" id="GO:0003690">
    <property type="term" value="F:double-stranded DNA binding"/>
    <property type="evidence" value="ECO:0007669"/>
    <property type="project" value="InterPro"/>
</dbReference>
<keyword evidence="9" id="KW-0233">DNA recombination</keyword>
<dbReference type="EMBL" id="JAODUP010000154">
    <property type="protein sequence ID" value="KAK2159365.1"/>
    <property type="molecule type" value="Genomic_DNA"/>
</dbReference>
<dbReference type="GO" id="GO:0000794">
    <property type="term" value="C:condensed nuclear chromosome"/>
    <property type="evidence" value="ECO:0007669"/>
    <property type="project" value="TreeGrafter"/>
</dbReference>
<dbReference type="FunFam" id="1.10.150.20:FF:000008">
    <property type="entry name" value="DNA repair protein RAD51 homolog"/>
    <property type="match status" value="1"/>
</dbReference>
<accession>A0AAD9JVB2</accession>
<dbReference type="Pfam" id="PF14520">
    <property type="entry name" value="HHH_5"/>
    <property type="match status" value="1"/>
</dbReference>
<comment type="subunit">
    <text evidence="7">Forms linear homooligomers, giving rise to a RAD51 nucleoprotein filament, which is essential for strand-pairing reactions during DNA recombination.</text>
</comment>
<dbReference type="InterPro" id="IPR027417">
    <property type="entry name" value="P-loop_NTPase"/>
</dbReference>
<dbReference type="NCBIfam" id="NF003301">
    <property type="entry name" value="PRK04301.1"/>
    <property type="match status" value="1"/>
</dbReference>
<dbReference type="FunFam" id="3.40.50.300:FF:000092">
    <property type="entry name" value="DNA repair protein Rad51 homolog"/>
    <property type="match status" value="1"/>
</dbReference>
<dbReference type="SUPFAM" id="SSF52540">
    <property type="entry name" value="P-loop containing nucleoside triphosphate hydrolases"/>
    <property type="match status" value="1"/>
</dbReference>
<dbReference type="InterPro" id="IPR020588">
    <property type="entry name" value="RecA_ATP-bd"/>
</dbReference>
<name>A0AAD9JVB2_9ANNE</name>
<dbReference type="InterPro" id="IPR020587">
    <property type="entry name" value="RecA_monomer-monomer_interface"/>
</dbReference>
<keyword evidence="9" id="KW-0227">DNA damage</keyword>
<reference evidence="12" key="1">
    <citation type="journal article" date="2023" name="Mol. Biol. Evol.">
        <title>Third-Generation Sequencing Reveals the Adaptive Role of the Epigenome in Three Deep-Sea Polychaetes.</title>
        <authorList>
            <person name="Perez M."/>
            <person name="Aroh O."/>
            <person name="Sun Y."/>
            <person name="Lan Y."/>
            <person name="Juniper S.K."/>
            <person name="Young C.R."/>
            <person name="Angers B."/>
            <person name="Qian P.Y."/>
        </authorList>
    </citation>
    <scope>NUCLEOTIDE SEQUENCE</scope>
    <source>
        <strain evidence="12">P08H-3</strain>
    </source>
</reference>
<dbReference type="GO" id="GO:0007131">
    <property type="term" value="P:reciprocal meiotic recombination"/>
    <property type="evidence" value="ECO:0007669"/>
    <property type="project" value="TreeGrafter"/>
</dbReference>
<dbReference type="Gene3D" id="3.40.50.300">
    <property type="entry name" value="P-loop containing nucleotide triphosphate hydrolases"/>
    <property type="match status" value="1"/>
</dbReference>
<keyword evidence="3 8" id="KW-0547">Nucleotide-binding</keyword>
<dbReference type="InterPro" id="IPR011941">
    <property type="entry name" value="DNA_recomb/repair_Rad51"/>
</dbReference>
<evidence type="ECO:0000256" key="3">
    <source>
        <dbReference type="ARBA" id="ARBA00022741"/>
    </source>
</evidence>
<evidence type="ECO:0000256" key="1">
    <source>
        <dbReference type="ARBA" id="ARBA00004123"/>
    </source>
</evidence>
<evidence type="ECO:0000256" key="6">
    <source>
        <dbReference type="ARBA" id="ARBA00056736"/>
    </source>
</evidence>
<dbReference type="NCBIfam" id="TIGR02239">
    <property type="entry name" value="recomb_RAD51"/>
    <property type="match status" value="1"/>
</dbReference>
<dbReference type="PANTHER" id="PTHR22942:SF39">
    <property type="entry name" value="DNA REPAIR PROTEIN RAD51 HOMOLOG 1"/>
    <property type="match status" value="1"/>
</dbReference>
<evidence type="ECO:0000256" key="8">
    <source>
        <dbReference type="RuleBase" id="RU003422"/>
    </source>
</evidence>
<evidence type="ECO:0000259" key="10">
    <source>
        <dbReference type="PROSITE" id="PS50162"/>
    </source>
</evidence>
<dbReference type="GO" id="GO:0070192">
    <property type="term" value="P:chromosome organization involved in meiotic cell cycle"/>
    <property type="evidence" value="ECO:0007669"/>
    <property type="project" value="TreeGrafter"/>
</dbReference>
<dbReference type="Proteomes" id="UP001208570">
    <property type="component" value="Unassembled WGS sequence"/>
</dbReference>
<gene>
    <name evidence="12" type="ORF">LSH36_154g06022</name>
</gene>
<dbReference type="GO" id="GO:0000730">
    <property type="term" value="P:DNA recombinase assembly"/>
    <property type="evidence" value="ECO:0007669"/>
    <property type="project" value="TreeGrafter"/>
</dbReference>
<keyword evidence="9" id="KW-0238">DNA-binding</keyword>
<dbReference type="Gene3D" id="1.10.150.20">
    <property type="entry name" value="5' to 3' exonuclease, C-terminal subdomain"/>
    <property type="match status" value="1"/>
</dbReference>
<evidence type="ECO:0000256" key="5">
    <source>
        <dbReference type="ARBA" id="ARBA00023242"/>
    </source>
</evidence>
<dbReference type="SUPFAM" id="SSF47794">
    <property type="entry name" value="Rad51 N-terminal domain-like"/>
    <property type="match status" value="1"/>
</dbReference>